<dbReference type="PANTHER" id="PTHR34135:SF2">
    <property type="entry name" value="LYSOZYME"/>
    <property type="match status" value="1"/>
</dbReference>
<dbReference type="Pfam" id="PF01183">
    <property type="entry name" value="Glyco_hydro_25"/>
    <property type="match status" value="1"/>
</dbReference>
<evidence type="ECO:0000256" key="2">
    <source>
        <dbReference type="ARBA" id="ARBA00022801"/>
    </source>
</evidence>
<evidence type="ECO:0000256" key="1">
    <source>
        <dbReference type="ARBA" id="ARBA00010646"/>
    </source>
</evidence>
<evidence type="ECO:0000313" key="7">
    <source>
        <dbReference type="Proteomes" id="UP001218021"/>
    </source>
</evidence>
<keyword evidence="5" id="KW-0732">Signal</keyword>
<feature type="compositionally biased region" description="Low complexity" evidence="4">
    <location>
        <begin position="608"/>
        <end position="642"/>
    </location>
</feature>
<dbReference type="CDD" id="cd06415">
    <property type="entry name" value="GH25_Cpl1-like"/>
    <property type="match status" value="1"/>
</dbReference>
<accession>A0AAJ1M902</accession>
<feature type="compositionally biased region" description="Low complexity" evidence="4">
    <location>
        <begin position="747"/>
        <end position="768"/>
    </location>
</feature>
<keyword evidence="2" id="KW-0378">Hydrolase</keyword>
<keyword evidence="3" id="KW-0326">Glycosidase</keyword>
<proteinExistence type="inferred from homology"/>
<dbReference type="RefSeq" id="WP_272207381.1">
    <property type="nucleotide sequence ID" value="NZ_JAQONC010000001.1"/>
</dbReference>
<dbReference type="GO" id="GO:0016998">
    <property type="term" value="P:cell wall macromolecule catabolic process"/>
    <property type="evidence" value="ECO:0007669"/>
    <property type="project" value="InterPro"/>
</dbReference>
<evidence type="ECO:0000256" key="4">
    <source>
        <dbReference type="SAM" id="MobiDB-lite"/>
    </source>
</evidence>
<dbReference type="GO" id="GO:0016052">
    <property type="term" value="P:carbohydrate catabolic process"/>
    <property type="evidence" value="ECO:0007669"/>
    <property type="project" value="TreeGrafter"/>
</dbReference>
<feature type="compositionally biased region" description="Low complexity" evidence="4">
    <location>
        <begin position="779"/>
        <end position="791"/>
    </location>
</feature>
<dbReference type="EMBL" id="JAQOND010000032">
    <property type="protein sequence ID" value="MDC2828431.1"/>
    <property type="molecule type" value="Genomic_DNA"/>
</dbReference>
<gene>
    <name evidence="6" type="ORF">PO158_09080</name>
</gene>
<protein>
    <submittedName>
        <fullName evidence="6">GH25 family lysozyme</fullName>
    </submittedName>
</protein>
<comment type="similarity">
    <text evidence="1">Belongs to the glycosyl hydrolase 25 family.</text>
</comment>
<organism evidence="6 7">
    <name type="scientific">Limosilactobacillus mucosae</name>
    <name type="common">Lactobacillus mucosae</name>
    <dbReference type="NCBI Taxonomy" id="97478"/>
    <lineage>
        <taxon>Bacteria</taxon>
        <taxon>Bacillati</taxon>
        <taxon>Bacillota</taxon>
        <taxon>Bacilli</taxon>
        <taxon>Lactobacillales</taxon>
        <taxon>Lactobacillaceae</taxon>
        <taxon>Limosilactobacillus</taxon>
    </lineage>
</organism>
<feature type="compositionally biased region" description="Polar residues" evidence="4">
    <location>
        <begin position="49"/>
        <end position="92"/>
    </location>
</feature>
<dbReference type="SMART" id="SM00641">
    <property type="entry name" value="Glyco_25"/>
    <property type="match status" value="2"/>
</dbReference>
<dbReference type="Gene3D" id="3.20.20.80">
    <property type="entry name" value="Glycosidases"/>
    <property type="match status" value="1"/>
</dbReference>
<dbReference type="Proteomes" id="UP001218021">
    <property type="component" value="Unassembled WGS sequence"/>
</dbReference>
<sequence length="931" mass="96305">MSISSLGLLSSIVGLTGTNSSVHADTVTPTNTVTATTNNDYANDDSKTAESTSNSNGSNDTESTLTFDTVTDSNSASPDSTGGTDSNDNTVTEAPDNGATDQTSDTDTGAQESIATGYSNSNTENTVGNLLASSLIQSTTATTTPASDSYIPAKSYGVDVSGYQDTDLTKYAQANAKYAIVKLSEGTWYTNPNAQGQLNSANKLGMATYAYHFANFSDNATEAEKEADFAIQQAQKVGLKAGSYFAIDWETEGNINVVTGNTEKNTAAVMAFMKKVQDAGYLPLVYTGAYNFQNHLNVSEINKQFPNSLWVASYKTTGEIDEPDFNYFPSLEGVAIWQFTSNWKGLKVDANVNVLPLINNASTSSPTTPSTVTTTYQVIDDDNNGSVVTKGSFTATSNSSITNQAIIDNNAANLLDKYVLASPDGSNLLTNDSGTITIHVNHKTETVTESHEITFAIMEDLSTPDTLNPASGMSKKYTFTRNGTKDLVTGQTTWAEWPTPETLKYDGYTFTVTADSPNTNVTITSKGMLINTDATPHKVTNTINFIDAAGKTIKTASISADDQNKPMDISNLIPDGYQLVDSANASLTSGDNGSFFNVSVAVAKTDDNNNGNDGNTTTDNGDNNSNNQDGNIPTTPVTPTNPDSGTPTTPDNGSDSSNSGSDSNNSSGDSGISDSGSSTDDSNNQNSDGDGNIPTTPVTPTTPDNTDNSDNGNQDTTEPVVPGNSDNGSDSSDSETTPTNPDSPNVDNGSDNGNGSGNNSTDTSDGSDISNAVPDTPESSNGSDNGNISGSENTNANDSQANPSDGSNQSLADVNQNNNANAITGSSDSSIPASESSETSGTNNVASTEGNGNGSASVSLGASSPVSTDAYAANNSNTASESGSGDVVSASSLPQTGNSGDSQSLKTTGTILLAESFASLGLTIKRKKSNF</sequence>
<feature type="compositionally biased region" description="Low complexity" evidence="4">
    <location>
        <begin position="24"/>
        <end position="41"/>
    </location>
</feature>
<dbReference type="InterPro" id="IPR002053">
    <property type="entry name" value="Glyco_hydro_25"/>
</dbReference>
<dbReference type="AlphaFoldDB" id="A0AAJ1M902"/>
<feature type="compositionally biased region" description="Polar residues" evidence="4">
    <location>
        <begin position="735"/>
        <end position="746"/>
    </location>
</feature>
<dbReference type="GO" id="GO:0009253">
    <property type="term" value="P:peptidoglycan catabolic process"/>
    <property type="evidence" value="ECO:0007669"/>
    <property type="project" value="InterPro"/>
</dbReference>
<evidence type="ECO:0000256" key="5">
    <source>
        <dbReference type="SAM" id="SignalP"/>
    </source>
</evidence>
<dbReference type="InterPro" id="IPR018077">
    <property type="entry name" value="Glyco_hydro_fam25_subgr"/>
</dbReference>
<name>A0AAJ1M902_LIMMU</name>
<feature type="region of interest" description="Disordered" evidence="4">
    <location>
        <begin position="19"/>
        <end position="123"/>
    </location>
</feature>
<dbReference type="GO" id="GO:0003796">
    <property type="term" value="F:lysozyme activity"/>
    <property type="evidence" value="ECO:0007669"/>
    <property type="project" value="InterPro"/>
</dbReference>
<feature type="compositionally biased region" description="Low complexity" evidence="4">
    <location>
        <begin position="651"/>
        <end position="711"/>
    </location>
</feature>
<feature type="region of interest" description="Disordered" evidence="4">
    <location>
        <begin position="604"/>
        <end position="906"/>
    </location>
</feature>
<comment type="caution">
    <text evidence="6">The sequence shown here is derived from an EMBL/GenBank/DDBJ whole genome shotgun (WGS) entry which is preliminary data.</text>
</comment>
<feature type="compositionally biased region" description="Polar residues" evidence="4">
    <location>
        <begin position="841"/>
        <end position="906"/>
    </location>
</feature>
<reference evidence="6" key="1">
    <citation type="submission" date="2023-01" db="EMBL/GenBank/DDBJ databases">
        <title>Genome analysis of 13 Lactobacillus isolated from gut of wild boar.</title>
        <authorList>
            <person name="Papp P."/>
            <person name="Libisch B."/>
            <person name="Nagy T."/>
            <person name="Olasz F."/>
        </authorList>
    </citation>
    <scope>NUCLEOTIDE SEQUENCE</scope>
    <source>
        <strain evidence="6">F108</strain>
    </source>
</reference>
<evidence type="ECO:0000313" key="6">
    <source>
        <dbReference type="EMBL" id="MDC2828431.1"/>
    </source>
</evidence>
<dbReference type="PANTHER" id="PTHR34135">
    <property type="entry name" value="LYSOZYME"/>
    <property type="match status" value="1"/>
</dbReference>
<feature type="signal peptide" evidence="5">
    <location>
        <begin position="1"/>
        <end position="24"/>
    </location>
</feature>
<dbReference type="InterPro" id="IPR017853">
    <property type="entry name" value="GH"/>
</dbReference>
<feature type="compositionally biased region" description="Polar residues" evidence="4">
    <location>
        <begin position="99"/>
        <end position="123"/>
    </location>
</feature>
<feature type="compositionally biased region" description="Low complexity" evidence="4">
    <location>
        <begin position="826"/>
        <end position="840"/>
    </location>
</feature>
<feature type="chain" id="PRO_5042583642" evidence="5">
    <location>
        <begin position="25"/>
        <end position="931"/>
    </location>
</feature>
<evidence type="ECO:0000256" key="3">
    <source>
        <dbReference type="ARBA" id="ARBA00023295"/>
    </source>
</evidence>
<dbReference type="SUPFAM" id="SSF51445">
    <property type="entry name" value="(Trans)glycosidases"/>
    <property type="match status" value="1"/>
</dbReference>
<feature type="compositionally biased region" description="Polar residues" evidence="4">
    <location>
        <begin position="792"/>
        <end position="825"/>
    </location>
</feature>
<dbReference type="PROSITE" id="PS51904">
    <property type="entry name" value="GLYCOSYL_HYDROL_F25_2"/>
    <property type="match status" value="1"/>
</dbReference>